<dbReference type="AlphaFoldDB" id="A0AAE3EWS5"/>
<organism evidence="1 2">
    <name type="scientific">Cerina litoralis</name>
    <dbReference type="NCBI Taxonomy" id="2874477"/>
    <lineage>
        <taxon>Bacteria</taxon>
        <taxon>Pseudomonadati</taxon>
        <taxon>Bacteroidota</taxon>
        <taxon>Flavobacteriia</taxon>
        <taxon>Flavobacteriales</taxon>
        <taxon>Flavobacteriaceae</taxon>
        <taxon>Cerina</taxon>
    </lineage>
</organism>
<proteinExistence type="predicted"/>
<sequence>MSTHEEKLSILAEMISFARVDNTLKKVEYNFLLGVADQLGIDKATFDSLFHKEVERILPKSQADRILQFHRLVLLMNVDKDQRMAELNKLHSIGMRMGLSPAAIDQVLSVMHQYPDNVVPPEVLLDIFRASYN</sequence>
<dbReference type="EMBL" id="JAIRBC010000020">
    <property type="protein sequence ID" value="MCG2461779.1"/>
    <property type="molecule type" value="Genomic_DNA"/>
</dbReference>
<accession>A0AAE3EWS5</accession>
<evidence type="ECO:0000313" key="1">
    <source>
        <dbReference type="EMBL" id="MCG2461779.1"/>
    </source>
</evidence>
<dbReference type="Proteomes" id="UP001200642">
    <property type="component" value="Unassembled WGS sequence"/>
</dbReference>
<evidence type="ECO:0000313" key="2">
    <source>
        <dbReference type="Proteomes" id="UP001200642"/>
    </source>
</evidence>
<dbReference type="Gene3D" id="1.10.3680.10">
    <property type="entry name" value="TerB-like"/>
    <property type="match status" value="1"/>
</dbReference>
<name>A0AAE3EWS5_9FLAO</name>
<gene>
    <name evidence="1" type="ORF">K8352_13555</name>
</gene>
<comment type="caution">
    <text evidence="1">The sequence shown here is derived from an EMBL/GenBank/DDBJ whole genome shotgun (WGS) entry which is preliminary data.</text>
</comment>
<dbReference type="SUPFAM" id="SSF158682">
    <property type="entry name" value="TerB-like"/>
    <property type="match status" value="1"/>
</dbReference>
<dbReference type="InterPro" id="IPR029024">
    <property type="entry name" value="TerB-like"/>
</dbReference>
<protein>
    <submittedName>
        <fullName evidence="1">TerB family tellurite resistance protein</fullName>
    </submittedName>
</protein>
<keyword evidence="2" id="KW-1185">Reference proteome</keyword>
<reference evidence="1" key="1">
    <citation type="submission" date="2023-02" db="EMBL/GenBank/DDBJ databases">
        <title>Genome of Flavobacteriaceae gen. nov. sp. strain F89.</title>
        <authorList>
            <person name="Wang Y."/>
        </authorList>
    </citation>
    <scope>NUCLEOTIDE SEQUENCE</scope>
    <source>
        <strain evidence="1">F89</strain>
    </source>
</reference>
<dbReference type="RefSeq" id="WP_317902921.1">
    <property type="nucleotide sequence ID" value="NZ_JAIRBC010000020.1"/>
</dbReference>